<keyword evidence="1" id="KW-1133">Transmembrane helix</keyword>
<reference evidence="3" key="1">
    <citation type="submission" date="2020-12" db="UniProtKB">
        <authorList>
            <consortium name="WormBaseParasite"/>
        </authorList>
    </citation>
    <scope>IDENTIFICATION</scope>
    <source>
        <strain evidence="3">MHco3</strain>
    </source>
</reference>
<dbReference type="InterPro" id="IPR001888">
    <property type="entry name" value="Transposase_1"/>
</dbReference>
<protein>
    <submittedName>
        <fullName evidence="3">Transmembrane protein</fullName>
    </submittedName>
</protein>
<evidence type="ECO:0000313" key="2">
    <source>
        <dbReference type="Proteomes" id="UP000025227"/>
    </source>
</evidence>
<dbReference type="Gene3D" id="3.30.420.10">
    <property type="entry name" value="Ribonuclease H-like superfamily/Ribonuclease H"/>
    <property type="match status" value="1"/>
</dbReference>
<dbReference type="InterPro" id="IPR036397">
    <property type="entry name" value="RNaseH_sf"/>
</dbReference>
<dbReference type="Proteomes" id="UP000025227">
    <property type="component" value="Unplaced"/>
</dbReference>
<keyword evidence="1" id="KW-0812">Transmembrane</keyword>
<dbReference type="GO" id="GO:0003676">
    <property type="term" value="F:nucleic acid binding"/>
    <property type="evidence" value="ECO:0007669"/>
    <property type="project" value="InterPro"/>
</dbReference>
<evidence type="ECO:0000256" key="1">
    <source>
        <dbReference type="SAM" id="Phobius"/>
    </source>
</evidence>
<name>A0A7I4Z4H5_HAECO</name>
<feature type="transmembrane region" description="Helical" evidence="1">
    <location>
        <begin position="140"/>
        <end position="163"/>
    </location>
</feature>
<sequence length="175" mass="21016">MDSVRQPATIRPVADKDKAARHFPKPKQRGKKVMVLVWWSAAGLIHHSFMDPGETVYVCMYMYVCICICMYVYVYVCMYRVSQNYLRQSSVIFKKFHGLSRLRSLKIHCYKSAPIILGQLVYVVWYVWYVWYGMVWCGMVWYVCTYVCIICMYVCMYVCMYIFNMYNMYNMYNNV</sequence>
<keyword evidence="2" id="KW-1185">Reference proteome</keyword>
<evidence type="ECO:0000313" key="3">
    <source>
        <dbReference type="WBParaSite" id="HCON_00183720-00001"/>
    </source>
</evidence>
<dbReference type="Pfam" id="PF01359">
    <property type="entry name" value="Transposase_1"/>
    <property type="match status" value="1"/>
</dbReference>
<feature type="transmembrane region" description="Helical" evidence="1">
    <location>
        <begin position="109"/>
        <end position="128"/>
    </location>
</feature>
<feature type="transmembrane region" description="Helical" evidence="1">
    <location>
        <begin position="55"/>
        <end position="78"/>
    </location>
</feature>
<accession>A0A7I4Z4H5</accession>
<dbReference type="WBParaSite" id="HCON_00183720-00001">
    <property type="protein sequence ID" value="HCON_00183720-00001"/>
    <property type="gene ID" value="HCON_00183720"/>
</dbReference>
<feature type="transmembrane region" description="Helical" evidence="1">
    <location>
        <begin position="33"/>
        <end position="49"/>
    </location>
</feature>
<proteinExistence type="predicted"/>
<keyword evidence="1" id="KW-0472">Membrane</keyword>
<organism evidence="2 3">
    <name type="scientific">Haemonchus contortus</name>
    <name type="common">Barber pole worm</name>
    <dbReference type="NCBI Taxonomy" id="6289"/>
    <lineage>
        <taxon>Eukaryota</taxon>
        <taxon>Metazoa</taxon>
        <taxon>Ecdysozoa</taxon>
        <taxon>Nematoda</taxon>
        <taxon>Chromadorea</taxon>
        <taxon>Rhabditida</taxon>
        <taxon>Rhabditina</taxon>
        <taxon>Rhabditomorpha</taxon>
        <taxon>Strongyloidea</taxon>
        <taxon>Trichostrongylidae</taxon>
        <taxon>Haemonchus</taxon>
    </lineage>
</organism>
<dbReference type="AlphaFoldDB" id="A0A7I4Z4H5"/>